<evidence type="ECO:0000256" key="1">
    <source>
        <dbReference type="SAM" id="MobiDB-lite"/>
    </source>
</evidence>
<feature type="compositionally biased region" description="Polar residues" evidence="1">
    <location>
        <begin position="236"/>
        <end position="250"/>
    </location>
</feature>
<feature type="domain" description="BAG" evidence="2">
    <location>
        <begin position="523"/>
        <end position="591"/>
    </location>
</feature>
<dbReference type="GO" id="GO:0051087">
    <property type="term" value="F:protein-folding chaperone binding"/>
    <property type="evidence" value="ECO:0007669"/>
    <property type="project" value="InterPro"/>
</dbReference>
<reference evidence="3 4" key="1">
    <citation type="journal article" date="2008" name="Nature">
        <title>The genome of the model beetle and pest Tribolium castaneum.</title>
        <authorList>
            <consortium name="Tribolium Genome Sequencing Consortium"/>
            <person name="Richards S."/>
            <person name="Gibbs R.A."/>
            <person name="Weinstock G.M."/>
            <person name="Brown S.J."/>
            <person name="Denell R."/>
            <person name="Beeman R.W."/>
            <person name="Gibbs R."/>
            <person name="Beeman R.W."/>
            <person name="Brown S.J."/>
            <person name="Bucher G."/>
            <person name="Friedrich M."/>
            <person name="Grimmelikhuijzen C.J."/>
            <person name="Klingler M."/>
            <person name="Lorenzen M."/>
            <person name="Richards S."/>
            <person name="Roth S."/>
            <person name="Schroder R."/>
            <person name="Tautz D."/>
            <person name="Zdobnov E.M."/>
            <person name="Muzny D."/>
            <person name="Gibbs R.A."/>
            <person name="Weinstock G.M."/>
            <person name="Attaway T."/>
            <person name="Bell S."/>
            <person name="Buhay C.J."/>
            <person name="Chandrabose M.N."/>
            <person name="Chavez D."/>
            <person name="Clerk-Blankenburg K.P."/>
            <person name="Cree A."/>
            <person name="Dao M."/>
            <person name="Davis C."/>
            <person name="Chacko J."/>
            <person name="Dinh H."/>
            <person name="Dugan-Rocha S."/>
            <person name="Fowler G."/>
            <person name="Garner T.T."/>
            <person name="Garnes J."/>
            <person name="Gnirke A."/>
            <person name="Hawes A."/>
            <person name="Hernandez J."/>
            <person name="Hines S."/>
            <person name="Holder M."/>
            <person name="Hume J."/>
            <person name="Jhangiani S.N."/>
            <person name="Joshi V."/>
            <person name="Khan Z.M."/>
            <person name="Jackson L."/>
            <person name="Kovar C."/>
            <person name="Kowis A."/>
            <person name="Lee S."/>
            <person name="Lewis L.R."/>
            <person name="Margolis J."/>
            <person name="Morgan M."/>
            <person name="Nazareth L.V."/>
            <person name="Nguyen N."/>
            <person name="Okwuonu G."/>
            <person name="Parker D."/>
            <person name="Richards S."/>
            <person name="Ruiz S.J."/>
            <person name="Santibanez J."/>
            <person name="Savard J."/>
            <person name="Scherer S.E."/>
            <person name="Schneider B."/>
            <person name="Sodergren E."/>
            <person name="Tautz D."/>
            <person name="Vattahil S."/>
            <person name="Villasana D."/>
            <person name="White C.S."/>
            <person name="Wright R."/>
            <person name="Park Y."/>
            <person name="Beeman R.W."/>
            <person name="Lord J."/>
            <person name="Oppert B."/>
            <person name="Lorenzen M."/>
            <person name="Brown S."/>
            <person name="Wang L."/>
            <person name="Savard J."/>
            <person name="Tautz D."/>
            <person name="Richards S."/>
            <person name="Weinstock G."/>
            <person name="Gibbs R.A."/>
            <person name="Liu Y."/>
            <person name="Worley K."/>
            <person name="Weinstock G."/>
            <person name="Elsik C.G."/>
            <person name="Reese J.T."/>
            <person name="Elhaik E."/>
            <person name="Landan G."/>
            <person name="Graur D."/>
            <person name="Arensburger P."/>
            <person name="Atkinson P."/>
            <person name="Beeman R.W."/>
            <person name="Beidler J."/>
            <person name="Brown S.J."/>
            <person name="Demuth J.P."/>
            <person name="Drury D.W."/>
            <person name="Du Y.Z."/>
            <person name="Fujiwara H."/>
            <person name="Lorenzen M."/>
            <person name="Maselli V."/>
            <person name="Osanai M."/>
            <person name="Park Y."/>
            <person name="Robertson H.M."/>
            <person name="Tu Z."/>
            <person name="Wang J.J."/>
            <person name="Wang S."/>
            <person name="Richards S."/>
            <person name="Song H."/>
            <person name="Zhang L."/>
            <person name="Sodergren E."/>
            <person name="Werner D."/>
            <person name="Stanke M."/>
            <person name="Morgenstern B."/>
            <person name="Solovyev V."/>
            <person name="Kosarev P."/>
            <person name="Brown G."/>
            <person name="Chen H.C."/>
            <person name="Ermolaeva O."/>
            <person name="Hlavina W."/>
            <person name="Kapustin Y."/>
            <person name="Kiryutin B."/>
            <person name="Kitts P."/>
            <person name="Maglott D."/>
            <person name="Pruitt K."/>
            <person name="Sapojnikov V."/>
            <person name="Souvorov A."/>
            <person name="Mackey A.J."/>
            <person name="Waterhouse R.M."/>
            <person name="Wyder S."/>
            <person name="Zdobnov E.M."/>
            <person name="Zdobnov E.M."/>
            <person name="Wyder S."/>
            <person name="Kriventseva E.V."/>
            <person name="Kadowaki T."/>
            <person name="Bork P."/>
            <person name="Aranda M."/>
            <person name="Bao R."/>
            <person name="Beermann A."/>
            <person name="Berns N."/>
            <person name="Bolognesi R."/>
            <person name="Bonneton F."/>
            <person name="Bopp D."/>
            <person name="Brown S.J."/>
            <person name="Bucher G."/>
            <person name="Butts T."/>
            <person name="Chaumot A."/>
            <person name="Denell R.E."/>
            <person name="Ferrier D.E."/>
            <person name="Friedrich M."/>
            <person name="Gordon C.M."/>
            <person name="Jindra M."/>
            <person name="Klingler M."/>
            <person name="Lan Q."/>
            <person name="Lattorff H.M."/>
            <person name="Laudet V."/>
            <person name="von Levetsow C."/>
            <person name="Liu Z."/>
            <person name="Lutz R."/>
            <person name="Lynch J.A."/>
            <person name="da Fonseca R.N."/>
            <person name="Posnien N."/>
            <person name="Reuter R."/>
            <person name="Roth S."/>
            <person name="Savard J."/>
            <person name="Schinko J.B."/>
            <person name="Schmitt C."/>
            <person name="Schoppmeier M."/>
            <person name="Schroder R."/>
            <person name="Shippy T.D."/>
            <person name="Simonnet F."/>
            <person name="Marques-Souza H."/>
            <person name="Tautz D."/>
            <person name="Tomoyasu Y."/>
            <person name="Trauner J."/>
            <person name="Van der Zee M."/>
            <person name="Vervoort M."/>
            <person name="Wittkopp N."/>
            <person name="Wimmer E.A."/>
            <person name="Yang X."/>
            <person name="Jones A.K."/>
            <person name="Sattelle D.B."/>
            <person name="Ebert P.R."/>
            <person name="Nelson D."/>
            <person name="Scott J.G."/>
            <person name="Beeman R.W."/>
            <person name="Muthukrishnan S."/>
            <person name="Kramer K.J."/>
            <person name="Arakane Y."/>
            <person name="Beeman R.W."/>
            <person name="Zhu Q."/>
            <person name="Hogenkamp D."/>
            <person name="Dixit R."/>
            <person name="Oppert B."/>
            <person name="Jiang H."/>
            <person name="Zou Z."/>
            <person name="Marshall J."/>
            <person name="Elpidina E."/>
            <person name="Vinokurov K."/>
            <person name="Oppert C."/>
            <person name="Zou Z."/>
            <person name="Evans J."/>
            <person name="Lu Z."/>
            <person name="Zhao P."/>
            <person name="Sumathipala N."/>
            <person name="Altincicek B."/>
            <person name="Vilcinskas A."/>
            <person name="Williams M."/>
            <person name="Hultmark D."/>
            <person name="Hetru C."/>
            <person name="Jiang H."/>
            <person name="Grimmelikhuijzen C.J."/>
            <person name="Hauser F."/>
            <person name="Cazzamali G."/>
            <person name="Williamson M."/>
            <person name="Park Y."/>
            <person name="Li B."/>
            <person name="Tanaka Y."/>
            <person name="Predel R."/>
            <person name="Neupert S."/>
            <person name="Schachtner J."/>
            <person name="Verleyen P."/>
            <person name="Raible F."/>
            <person name="Bork P."/>
            <person name="Friedrich M."/>
            <person name="Walden K.K."/>
            <person name="Robertson H.M."/>
            <person name="Angeli S."/>
            <person name="Foret S."/>
            <person name="Bucher G."/>
            <person name="Schuetz S."/>
            <person name="Maleszka R."/>
            <person name="Wimmer E.A."/>
            <person name="Beeman R.W."/>
            <person name="Lorenzen M."/>
            <person name="Tomoyasu Y."/>
            <person name="Miller S.C."/>
            <person name="Grossmann D."/>
            <person name="Bucher G."/>
        </authorList>
    </citation>
    <scope>NUCLEOTIDE SEQUENCE [LARGE SCALE GENOMIC DNA]</scope>
    <source>
        <strain evidence="3 4">Georgia GA2</strain>
    </source>
</reference>
<dbReference type="Proteomes" id="UP000007266">
    <property type="component" value="Linkage group 8"/>
</dbReference>
<dbReference type="InterPro" id="IPR036533">
    <property type="entry name" value="BAG_dom_sf"/>
</dbReference>
<keyword evidence="4" id="KW-1185">Reference proteome</keyword>
<sequence length="596" mass="68808">MSKLLSFIWKAYDFENFKKKLKQLNRDIISTNDPSNQFMIYEEFKTIVLQIKQSSLSTREKSELDVDVLQLKDYFKSLGFVEVVENAPESFTSYRGDQRELYKKKALPLPHTYNPKDCGETYYKHLNSKNNERFSNTTEAHRHQVEHLEQQFRNVVSFTSRKEGTPHADQTKMRKDQDTQTCFSQHPYQQTSSYSFVKRGEVRKYGNKTFGGVSTSYERKNSPQNEEENDFMGLCNSQQAANPSNFSSPTLPKKYPNENEKNLNSIVASVEQIRELIRNGQVFPQDFNKLHALLADYSHRLSCISKKFQKEEVNSAQKIVSLATTELWQLREEKHCDMRFFTTPPPQGSSVRRRITNGINSETLKDIGIKLEARSDVPVIAETSSGQSLNKDGNVLANISEGKTKKTSYVCRGRGRGNAKDFPYRHKESEKKTDNIKELQKLQIRLSSDQTICPNYTPVSNYQNGSLDQTTTEDTVKNNSFEVADEAKEEPPLEILDIHQFFCDDYDINSLSQIESKAEKLETILKWAQTFQTKVSSFKESRDSIEYFVLDEKLMRLIEAIDKIKCQEEPEITARKIQVIAYINQLHNTLDCNATE</sequence>
<dbReference type="AlphaFoldDB" id="D6WUP8"/>
<dbReference type="Pfam" id="PF02179">
    <property type="entry name" value="BAG"/>
    <property type="match status" value="1"/>
</dbReference>
<evidence type="ECO:0000313" key="3">
    <source>
        <dbReference type="EMBL" id="EFA09052.2"/>
    </source>
</evidence>
<dbReference type="KEGG" id="tca:103314131"/>
<dbReference type="Gene3D" id="1.20.58.120">
    <property type="entry name" value="BAG domain"/>
    <property type="match status" value="1"/>
</dbReference>
<evidence type="ECO:0000313" key="4">
    <source>
        <dbReference type="Proteomes" id="UP000007266"/>
    </source>
</evidence>
<dbReference type="InParanoid" id="D6WUP8"/>
<organism evidence="3 4">
    <name type="scientific">Tribolium castaneum</name>
    <name type="common">Red flour beetle</name>
    <dbReference type="NCBI Taxonomy" id="7070"/>
    <lineage>
        <taxon>Eukaryota</taxon>
        <taxon>Metazoa</taxon>
        <taxon>Ecdysozoa</taxon>
        <taxon>Arthropoda</taxon>
        <taxon>Hexapoda</taxon>
        <taxon>Insecta</taxon>
        <taxon>Pterygota</taxon>
        <taxon>Neoptera</taxon>
        <taxon>Endopterygota</taxon>
        <taxon>Coleoptera</taxon>
        <taxon>Polyphaga</taxon>
        <taxon>Cucujiformia</taxon>
        <taxon>Tenebrionidae</taxon>
        <taxon>Tenebrionidae incertae sedis</taxon>
        <taxon>Tribolium</taxon>
    </lineage>
</organism>
<accession>D6WUP8</accession>
<dbReference type="OrthoDB" id="6784683at2759"/>
<protein>
    <recommendedName>
        <fullName evidence="2">BAG domain-containing protein</fullName>
    </recommendedName>
</protein>
<proteinExistence type="predicted"/>
<name>D6WUP8_TRICA</name>
<evidence type="ECO:0000259" key="2">
    <source>
        <dbReference type="Pfam" id="PF02179"/>
    </source>
</evidence>
<gene>
    <name evidence="3" type="primary">AUGUSTUS-3.0.2_06765</name>
    <name evidence="3" type="ORF">TcasGA2_TC006765</name>
</gene>
<dbReference type="HOGENOM" id="CLU_759388_0_0_1"/>
<dbReference type="InterPro" id="IPR003103">
    <property type="entry name" value="BAG_domain"/>
</dbReference>
<reference evidence="3 4" key="2">
    <citation type="journal article" date="2010" name="Nucleic Acids Res.">
        <title>BeetleBase in 2010: revisions to provide comprehensive genomic information for Tribolium castaneum.</title>
        <authorList>
            <person name="Kim H.S."/>
            <person name="Murphy T."/>
            <person name="Xia J."/>
            <person name="Caragea D."/>
            <person name="Park Y."/>
            <person name="Beeman R.W."/>
            <person name="Lorenzen M.D."/>
            <person name="Butcher S."/>
            <person name="Manak J.R."/>
            <person name="Brown S.J."/>
        </authorList>
    </citation>
    <scope>GENOME REANNOTATION</scope>
    <source>
        <strain evidence="3 4">Georgia GA2</strain>
    </source>
</reference>
<dbReference type="EMBL" id="KQ971363">
    <property type="protein sequence ID" value="EFA09052.2"/>
    <property type="molecule type" value="Genomic_DNA"/>
</dbReference>
<dbReference type="SUPFAM" id="SSF63491">
    <property type="entry name" value="BAG domain"/>
    <property type="match status" value="1"/>
</dbReference>
<feature type="region of interest" description="Disordered" evidence="1">
    <location>
        <begin position="236"/>
        <end position="258"/>
    </location>
</feature>